<organism evidence="2 3">
    <name type="scientific">Cichlidogyrus casuarinus</name>
    <dbReference type="NCBI Taxonomy" id="1844966"/>
    <lineage>
        <taxon>Eukaryota</taxon>
        <taxon>Metazoa</taxon>
        <taxon>Spiralia</taxon>
        <taxon>Lophotrochozoa</taxon>
        <taxon>Platyhelminthes</taxon>
        <taxon>Monogenea</taxon>
        <taxon>Monopisthocotylea</taxon>
        <taxon>Dactylogyridea</taxon>
        <taxon>Ancyrocephalidae</taxon>
        <taxon>Cichlidogyrus</taxon>
    </lineage>
</organism>
<evidence type="ECO:0000256" key="1">
    <source>
        <dbReference type="SAM" id="MobiDB-lite"/>
    </source>
</evidence>
<feature type="region of interest" description="Disordered" evidence="1">
    <location>
        <begin position="36"/>
        <end position="125"/>
    </location>
</feature>
<feature type="compositionally biased region" description="Basic and acidic residues" evidence="1">
    <location>
        <begin position="36"/>
        <end position="50"/>
    </location>
</feature>
<name>A0ABD2PJL6_9PLAT</name>
<evidence type="ECO:0000313" key="2">
    <source>
        <dbReference type="EMBL" id="KAL3307673.1"/>
    </source>
</evidence>
<reference evidence="2 3" key="1">
    <citation type="submission" date="2024-11" db="EMBL/GenBank/DDBJ databases">
        <title>Adaptive evolution of stress response genes in parasites aligns with host niche diversity.</title>
        <authorList>
            <person name="Hahn C."/>
            <person name="Resl P."/>
        </authorList>
    </citation>
    <scope>NUCLEOTIDE SEQUENCE [LARGE SCALE GENOMIC DNA]</scope>
    <source>
        <strain evidence="2">EGGRZ-B1_66</strain>
        <tissue evidence="2">Body</tissue>
    </source>
</reference>
<dbReference type="AlphaFoldDB" id="A0ABD2PJL6"/>
<dbReference type="Proteomes" id="UP001626550">
    <property type="component" value="Unassembled WGS sequence"/>
</dbReference>
<accession>A0ABD2PJL6</accession>
<evidence type="ECO:0000313" key="3">
    <source>
        <dbReference type="Proteomes" id="UP001626550"/>
    </source>
</evidence>
<sequence length="238" mass="27029">MCKYAFSELMCRCPANARINKEDWEFLKDQASERKQVMGSTVDKKVEKVVQKQWTSSLSKRRKLDNSETALNPAAPEPSTSSEPPTAAEPSSSIKTPSTSPPTTHENTPASTDWESESSETRPLRKMDRFCESVARAGTSVDNAINHVNEALVDIFGPKKARKYLLKRGQIRYQMEKHGDERVAEHLTRMTQQVYIGFDGKINLIKQHNRRAVKREVITIVAYPTEKYLKHFNSNSAK</sequence>
<dbReference type="EMBL" id="JBJKFK010006763">
    <property type="protein sequence ID" value="KAL3307673.1"/>
    <property type="molecule type" value="Genomic_DNA"/>
</dbReference>
<feature type="compositionally biased region" description="Low complexity" evidence="1">
    <location>
        <begin position="73"/>
        <end position="109"/>
    </location>
</feature>
<comment type="caution">
    <text evidence="2">The sequence shown here is derived from an EMBL/GenBank/DDBJ whole genome shotgun (WGS) entry which is preliminary data.</text>
</comment>
<proteinExistence type="predicted"/>
<keyword evidence="3" id="KW-1185">Reference proteome</keyword>
<gene>
    <name evidence="2" type="ORF">Ciccas_013808</name>
</gene>
<protein>
    <submittedName>
        <fullName evidence="2">Uncharacterized protein</fullName>
    </submittedName>
</protein>